<dbReference type="InterPro" id="IPR058627">
    <property type="entry name" value="MdtA-like_C"/>
</dbReference>
<dbReference type="PANTHER" id="PTHR30469:SF12">
    <property type="entry name" value="MULTIDRUG RESISTANCE PROTEIN MDTA"/>
    <property type="match status" value="1"/>
</dbReference>
<keyword evidence="5" id="KW-1185">Reference proteome</keyword>
<dbReference type="Proteomes" id="UP000321389">
    <property type="component" value="Chromosome"/>
</dbReference>
<dbReference type="Pfam" id="PF25967">
    <property type="entry name" value="RND-MFP_C"/>
    <property type="match status" value="1"/>
</dbReference>
<accession>A0A5B8KTR1</accession>
<name>A0A5B8KTR1_9HYPH</name>
<dbReference type="Gene3D" id="2.40.420.20">
    <property type="match status" value="1"/>
</dbReference>
<dbReference type="PANTHER" id="PTHR30469">
    <property type="entry name" value="MULTIDRUG RESISTANCE PROTEIN MDTA"/>
    <property type="match status" value="1"/>
</dbReference>
<evidence type="ECO:0000256" key="1">
    <source>
        <dbReference type="SAM" id="Coils"/>
    </source>
</evidence>
<dbReference type="Gene3D" id="2.40.30.170">
    <property type="match status" value="1"/>
</dbReference>
<feature type="coiled-coil region" evidence="1">
    <location>
        <begin position="107"/>
        <end position="134"/>
    </location>
</feature>
<evidence type="ECO:0000259" key="3">
    <source>
        <dbReference type="Pfam" id="PF25967"/>
    </source>
</evidence>
<gene>
    <name evidence="4" type="ORF">FQ775_00250</name>
</gene>
<dbReference type="KEGG" id="niy:FQ775_00250"/>
<evidence type="ECO:0000313" key="5">
    <source>
        <dbReference type="Proteomes" id="UP000321389"/>
    </source>
</evidence>
<feature type="signal peptide" evidence="2">
    <location>
        <begin position="1"/>
        <end position="21"/>
    </location>
</feature>
<protein>
    <submittedName>
        <fullName evidence="4">Efflux RND transporter periplasmic adaptor subunit</fullName>
    </submittedName>
</protein>
<feature type="domain" description="Multidrug resistance protein MdtA-like C-terminal permuted SH3" evidence="3">
    <location>
        <begin position="367"/>
        <end position="422"/>
    </location>
</feature>
<dbReference type="GO" id="GO:1990281">
    <property type="term" value="C:efflux pump complex"/>
    <property type="evidence" value="ECO:0007669"/>
    <property type="project" value="TreeGrafter"/>
</dbReference>
<dbReference type="AlphaFoldDB" id="A0A5B8KTR1"/>
<proteinExistence type="predicted"/>
<dbReference type="EMBL" id="CP042301">
    <property type="protein sequence ID" value="QDY98929.1"/>
    <property type="molecule type" value="Genomic_DNA"/>
</dbReference>
<sequence>MWRRLLFFPPVIAAAALVYWAANQRQPPATHDLAETVRDVRTIVAGEIDLVPRVTGFGTVNPGKTWKAVVQVPGEVTYVHPDLKRGRILAEGTEIIRISPSDTEIAIARAQANISRVEAQLAELDANESNLSATLEIEEEVLAIRQRESERRQRLGESGTVSATALDQDARETLAQRKKVQDIRNTLKLVPAQRRALEEQKKLNELELAQAELNLERTRISLPFDARIAEVSAEMTQFAQTGSTLVTADGIATSEVEAQIPISEFAKLARVATPDNQAGSAITTTDIREIIDRMGFSVTIKLDVDSVAVEWPARVSRLSDTVDLKTRSVGVIVTADDTWRNAIPGERPPLSKGLFVGVELRARKLENRIVVPRSALHDGHVYVVDEEERLKIVPVDTGLWQESIVVIREGLAAGDRVVVSDLLPAIEGMRLRPARDAGLEAQLAREALGEAADAQL</sequence>
<dbReference type="GO" id="GO:0015562">
    <property type="term" value="F:efflux transmembrane transporter activity"/>
    <property type="evidence" value="ECO:0007669"/>
    <property type="project" value="TreeGrafter"/>
</dbReference>
<evidence type="ECO:0000256" key="2">
    <source>
        <dbReference type="SAM" id="SignalP"/>
    </source>
</evidence>
<feature type="chain" id="PRO_5022960990" evidence="2">
    <location>
        <begin position="22"/>
        <end position="456"/>
    </location>
</feature>
<reference evidence="4" key="1">
    <citation type="submission" date="2020-04" db="EMBL/GenBank/DDBJ databases">
        <title>Nitratireductor sp. nov. isolated from mangrove soil.</title>
        <authorList>
            <person name="Ye Y."/>
        </authorList>
    </citation>
    <scope>NUCLEOTIDE SEQUENCE</scope>
    <source>
        <strain evidence="4">SY7</strain>
    </source>
</reference>
<dbReference type="Gene3D" id="1.10.287.470">
    <property type="entry name" value="Helix hairpin bin"/>
    <property type="match status" value="1"/>
</dbReference>
<dbReference type="OrthoDB" id="9783047at2"/>
<keyword evidence="1" id="KW-0175">Coiled coil</keyword>
<evidence type="ECO:0000313" key="4">
    <source>
        <dbReference type="EMBL" id="QDY98929.1"/>
    </source>
</evidence>
<dbReference type="RefSeq" id="WP_146297444.1">
    <property type="nucleotide sequence ID" value="NZ_CP042301.2"/>
</dbReference>
<dbReference type="Gene3D" id="2.40.50.100">
    <property type="match status" value="1"/>
</dbReference>
<keyword evidence="2" id="KW-0732">Signal</keyword>
<organism evidence="4 5">
    <name type="scientific">Nitratireductor mangrovi</name>
    <dbReference type="NCBI Taxonomy" id="2599600"/>
    <lineage>
        <taxon>Bacteria</taxon>
        <taxon>Pseudomonadati</taxon>
        <taxon>Pseudomonadota</taxon>
        <taxon>Alphaproteobacteria</taxon>
        <taxon>Hyphomicrobiales</taxon>
        <taxon>Phyllobacteriaceae</taxon>
        <taxon>Nitratireductor</taxon>
    </lineage>
</organism>